<accession>A0A445CIM0</accession>
<dbReference type="STRING" id="3818.A0A445CIM0"/>
<evidence type="ECO:0000313" key="7">
    <source>
        <dbReference type="Proteomes" id="UP000289738"/>
    </source>
</evidence>
<evidence type="ECO:0000256" key="3">
    <source>
        <dbReference type="PROSITE-ProRule" id="PRU00703"/>
    </source>
</evidence>
<dbReference type="Gramene" id="arahy.Tifrunner.gnm2.ann2.Ah07g347600.1">
    <property type="protein sequence ID" value="arahy.Tifrunner.gnm2.ann2.Ah07g347600.1-CDS"/>
    <property type="gene ID" value="arahy.Tifrunner.gnm2.ann2.Ah07g347600"/>
</dbReference>
<dbReference type="Pfam" id="PF00571">
    <property type="entry name" value="CBS"/>
    <property type="match status" value="1"/>
</dbReference>
<dbReference type="AlphaFoldDB" id="A0A445CIM0"/>
<dbReference type="GO" id="GO:0005737">
    <property type="term" value="C:cytoplasm"/>
    <property type="evidence" value="ECO:0007669"/>
    <property type="project" value="TreeGrafter"/>
</dbReference>
<dbReference type="EMBL" id="SDMP01000007">
    <property type="protein sequence ID" value="RYR50779.1"/>
    <property type="molecule type" value="Genomic_DNA"/>
</dbReference>
<protein>
    <recommendedName>
        <fullName evidence="5">CBS domain-containing protein</fullName>
    </recommendedName>
</protein>
<dbReference type="InterPro" id="IPR046342">
    <property type="entry name" value="CBS_dom_sf"/>
</dbReference>
<keyword evidence="1" id="KW-0677">Repeat</keyword>
<keyword evidence="2 3" id="KW-0129">CBS domain</keyword>
<feature type="region of interest" description="Disordered" evidence="4">
    <location>
        <begin position="101"/>
        <end position="122"/>
    </location>
</feature>
<dbReference type="Gene3D" id="3.10.580.10">
    <property type="entry name" value="CBS-domain"/>
    <property type="match status" value="2"/>
</dbReference>
<dbReference type="InterPro" id="IPR050511">
    <property type="entry name" value="AMPK_gamma/SDS23_families"/>
</dbReference>
<name>A0A445CIM0_ARAHY</name>
<dbReference type="Proteomes" id="UP000289738">
    <property type="component" value="Chromosome A07"/>
</dbReference>
<dbReference type="SUPFAM" id="SSF54631">
    <property type="entry name" value="CBS-domain pair"/>
    <property type="match status" value="2"/>
</dbReference>
<dbReference type="OrthoDB" id="449052at2759"/>
<organism evidence="6 7">
    <name type="scientific">Arachis hypogaea</name>
    <name type="common">Peanut</name>
    <dbReference type="NCBI Taxonomy" id="3818"/>
    <lineage>
        <taxon>Eukaryota</taxon>
        <taxon>Viridiplantae</taxon>
        <taxon>Streptophyta</taxon>
        <taxon>Embryophyta</taxon>
        <taxon>Tracheophyta</taxon>
        <taxon>Spermatophyta</taxon>
        <taxon>Magnoliopsida</taxon>
        <taxon>eudicotyledons</taxon>
        <taxon>Gunneridae</taxon>
        <taxon>Pentapetalae</taxon>
        <taxon>rosids</taxon>
        <taxon>fabids</taxon>
        <taxon>Fabales</taxon>
        <taxon>Fabaceae</taxon>
        <taxon>Papilionoideae</taxon>
        <taxon>50 kb inversion clade</taxon>
        <taxon>dalbergioids sensu lato</taxon>
        <taxon>Dalbergieae</taxon>
        <taxon>Pterocarpus clade</taxon>
        <taxon>Arachis</taxon>
    </lineage>
</organism>
<dbReference type="PANTHER" id="PTHR13780:SF101">
    <property type="entry name" value="SNF1-RELATED PROTEIN KINASE REGULATORY SUBUNIT GAMMA-LIKE PV42A"/>
    <property type="match status" value="1"/>
</dbReference>
<sequence>MKVEMGNGDVALSVAARSGVCESSAADKDACKEKNVHAQYGNTYCKTGHTYPKEKENKKILCTILINKSILMLALYFPAISCSGNKHLLVSLRARKDIQVEKMKQQSKSGGGGASMQRSESMRLQERKVKDLMVDKRRLVEVPYTASLADTMNTLVANRVLAVPVAAPPGQWIGAGGSMIVESDKQTGVVRKHYIGMVTMLDIVAHIAGEDHLDFGGGGVEMTNDLHERMSVSVSSIIGHSFEGLSLWTLNPYTSLLDCMEVFSKGVHRAMVPVDSQMESGWSPGGGVELVESASGYQMLTQLDVVRFLRDHASDELQAILARSVQDLGADTEQIYAITDRTILLDAIKCLKSAMLNAVPIVQSSDDVIADDLRQLINGRFRKLLGTFSATDLRGCYINTLKSWFGISALEFTQNISASPLFAAPESPISWKELVTCHLESPLSEVIDKAVTKHVHRVWVVDQQCLLVGVVSLTDVIRVIRLALISPPSSHQ</sequence>
<dbReference type="GO" id="GO:0005634">
    <property type="term" value="C:nucleus"/>
    <property type="evidence" value="ECO:0007669"/>
    <property type="project" value="TreeGrafter"/>
</dbReference>
<feature type="domain" description="CBS" evidence="5">
    <location>
        <begin position="428"/>
        <end position="490"/>
    </location>
</feature>
<evidence type="ECO:0000259" key="5">
    <source>
        <dbReference type="PROSITE" id="PS51371"/>
    </source>
</evidence>
<reference evidence="6 7" key="1">
    <citation type="submission" date="2019-01" db="EMBL/GenBank/DDBJ databases">
        <title>Sequencing of cultivated peanut Arachis hypogaea provides insights into genome evolution and oil improvement.</title>
        <authorList>
            <person name="Chen X."/>
        </authorList>
    </citation>
    <scope>NUCLEOTIDE SEQUENCE [LARGE SCALE GENOMIC DNA]</scope>
    <source>
        <strain evidence="7">cv. Fuhuasheng</strain>
        <tissue evidence="6">Leaves</tissue>
    </source>
</reference>
<evidence type="ECO:0000256" key="4">
    <source>
        <dbReference type="SAM" id="MobiDB-lite"/>
    </source>
</evidence>
<dbReference type="InterPro" id="IPR000644">
    <property type="entry name" value="CBS_dom"/>
</dbReference>
<evidence type="ECO:0000313" key="6">
    <source>
        <dbReference type="EMBL" id="RYR50779.1"/>
    </source>
</evidence>
<proteinExistence type="predicted"/>
<gene>
    <name evidence="6" type="ORF">Ahy_A07g037398</name>
</gene>
<keyword evidence="7" id="KW-1185">Reference proteome</keyword>
<comment type="caution">
    <text evidence="6">The sequence shown here is derived from an EMBL/GenBank/DDBJ whole genome shotgun (WGS) entry which is preliminary data.</text>
</comment>
<evidence type="ECO:0000256" key="2">
    <source>
        <dbReference type="ARBA" id="ARBA00023122"/>
    </source>
</evidence>
<evidence type="ECO:0000256" key="1">
    <source>
        <dbReference type="ARBA" id="ARBA00022737"/>
    </source>
</evidence>
<dbReference type="PANTHER" id="PTHR13780">
    <property type="entry name" value="AMP-ACTIVATED PROTEIN KINASE, GAMMA REGULATORY SUBUNIT"/>
    <property type="match status" value="1"/>
</dbReference>
<dbReference type="PROSITE" id="PS51371">
    <property type="entry name" value="CBS"/>
    <property type="match status" value="1"/>
</dbReference>
<dbReference type="SMART" id="SM00116">
    <property type="entry name" value="CBS"/>
    <property type="match status" value="1"/>
</dbReference>